<dbReference type="Pfam" id="PF00465">
    <property type="entry name" value="Fe-ADH"/>
    <property type="match status" value="1"/>
</dbReference>
<dbReference type="Proteomes" id="UP000631576">
    <property type="component" value="Unassembled WGS sequence"/>
</dbReference>
<evidence type="ECO:0000256" key="7">
    <source>
        <dbReference type="ARBA" id="ARBA00049006"/>
    </source>
</evidence>
<comment type="pathway">
    <text evidence="4">Polyol metabolism; glycerol fermentation; glycerone phosphate from glycerol (oxidative route): step 1/2.</text>
</comment>
<accession>A0ABR7G542</accession>
<keyword evidence="1" id="KW-0479">Metal-binding</keyword>
<dbReference type="SUPFAM" id="SSF56796">
    <property type="entry name" value="Dehydroquinate synthase-like"/>
    <property type="match status" value="1"/>
</dbReference>
<dbReference type="PANTHER" id="PTHR43616:SF5">
    <property type="entry name" value="GLYCEROL DEHYDROGENASE 1"/>
    <property type="match status" value="1"/>
</dbReference>
<evidence type="ECO:0000256" key="4">
    <source>
        <dbReference type="ARBA" id="ARBA00037918"/>
    </source>
</evidence>
<dbReference type="InterPro" id="IPR001670">
    <property type="entry name" value="ADH_Fe/GldA"/>
</dbReference>
<name>A0ABR7G542_9FIRM</name>
<feature type="domain" description="Alcohol dehydrogenase iron-type/glycerol dehydrogenase GldA" evidence="8">
    <location>
        <begin position="11"/>
        <end position="107"/>
    </location>
</feature>
<evidence type="ECO:0000256" key="2">
    <source>
        <dbReference type="ARBA" id="ARBA00023002"/>
    </source>
</evidence>
<dbReference type="EC" id="1.1.1.6" evidence="5"/>
<proteinExistence type="predicted"/>
<comment type="caution">
    <text evidence="9">The sequence shown here is derived from an EMBL/GenBank/DDBJ whole genome shotgun (WGS) entry which is preliminary data.</text>
</comment>
<keyword evidence="10" id="KW-1185">Reference proteome</keyword>
<comment type="catalytic activity">
    <reaction evidence="7">
        <text>glycerol + NAD(+) = dihydroxyacetone + NADH + H(+)</text>
        <dbReference type="Rhea" id="RHEA:13769"/>
        <dbReference type="ChEBI" id="CHEBI:15378"/>
        <dbReference type="ChEBI" id="CHEBI:16016"/>
        <dbReference type="ChEBI" id="CHEBI:17754"/>
        <dbReference type="ChEBI" id="CHEBI:57540"/>
        <dbReference type="ChEBI" id="CHEBI:57945"/>
        <dbReference type="EC" id="1.1.1.6"/>
    </reaction>
</comment>
<organism evidence="9 10">
    <name type="scientific">Ruminococcus hominis</name>
    <dbReference type="NCBI Taxonomy" id="2763065"/>
    <lineage>
        <taxon>Bacteria</taxon>
        <taxon>Bacillati</taxon>
        <taxon>Bacillota</taxon>
        <taxon>Clostridia</taxon>
        <taxon>Eubacteriales</taxon>
        <taxon>Oscillospiraceae</taxon>
        <taxon>Ruminococcus</taxon>
    </lineage>
</organism>
<sequence>MNTESIYFCNYSIGEHAYDNVTNVCARYGKRILLFGGVKALCAGKARLEAAIEGSEYAIVDIVLFEQECTYEKIHRLAQRAKEVQADMIFGMGGGKALDTAKGAGSVSAGGNGRYDRKIFRMSFCRSSGSTDIQFSTWP</sequence>
<dbReference type="Gene3D" id="3.40.50.1970">
    <property type="match status" value="1"/>
</dbReference>
<evidence type="ECO:0000256" key="1">
    <source>
        <dbReference type="ARBA" id="ARBA00022723"/>
    </source>
</evidence>
<keyword evidence="3" id="KW-0520">NAD</keyword>
<evidence type="ECO:0000313" key="10">
    <source>
        <dbReference type="Proteomes" id="UP000631576"/>
    </source>
</evidence>
<dbReference type="PANTHER" id="PTHR43616">
    <property type="entry name" value="GLYCEROL DEHYDROGENASE"/>
    <property type="match status" value="1"/>
</dbReference>
<dbReference type="InterPro" id="IPR016205">
    <property type="entry name" value="Glycerol_DH"/>
</dbReference>
<evidence type="ECO:0000256" key="5">
    <source>
        <dbReference type="ARBA" id="ARBA00039147"/>
    </source>
</evidence>
<keyword evidence="2" id="KW-0560">Oxidoreductase</keyword>
<dbReference type="EMBL" id="JACOPE010000001">
    <property type="protein sequence ID" value="MBC5682554.1"/>
    <property type="molecule type" value="Genomic_DNA"/>
</dbReference>
<gene>
    <name evidence="9" type="ORF">H8S40_02995</name>
</gene>
<reference evidence="9 10" key="1">
    <citation type="submission" date="2020-08" db="EMBL/GenBank/DDBJ databases">
        <title>Genome public.</title>
        <authorList>
            <person name="Liu C."/>
            <person name="Sun Q."/>
        </authorList>
    </citation>
    <scope>NUCLEOTIDE SEQUENCE [LARGE SCALE GENOMIC DNA]</scope>
    <source>
        <strain evidence="9 10">NSJ-13</strain>
    </source>
</reference>
<evidence type="ECO:0000259" key="8">
    <source>
        <dbReference type="Pfam" id="PF00465"/>
    </source>
</evidence>
<protein>
    <recommendedName>
        <fullName evidence="6">Glycerol dehydrogenase</fullName>
        <ecNumber evidence="5">1.1.1.6</ecNumber>
    </recommendedName>
</protein>
<dbReference type="RefSeq" id="WP_118724955.1">
    <property type="nucleotide sequence ID" value="NZ_JACOPE010000001.1"/>
</dbReference>
<evidence type="ECO:0000313" key="9">
    <source>
        <dbReference type="EMBL" id="MBC5682554.1"/>
    </source>
</evidence>
<evidence type="ECO:0000256" key="3">
    <source>
        <dbReference type="ARBA" id="ARBA00023027"/>
    </source>
</evidence>
<evidence type="ECO:0000256" key="6">
    <source>
        <dbReference type="ARBA" id="ARBA00040132"/>
    </source>
</evidence>